<evidence type="ECO:0000313" key="1">
    <source>
        <dbReference type="EMBL" id="SEA49878.1"/>
    </source>
</evidence>
<accession>A0A1H4BP59</accession>
<dbReference type="PANTHER" id="PTHR13061">
    <property type="entry name" value="DYNACTIN SUBUNIT P25"/>
    <property type="match status" value="1"/>
</dbReference>
<gene>
    <name evidence="1" type="ORF">SAMN05660420_02305</name>
</gene>
<dbReference type="Proteomes" id="UP000199409">
    <property type="component" value="Unassembled WGS sequence"/>
</dbReference>
<dbReference type="Pfam" id="PF00132">
    <property type="entry name" value="Hexapep"/>
    <property type="match status" value="1"/>
</dbReference>
<dbReference type="EMBL" id="FNQN01000006">
    <property type="protein sequence ID" value="SEA49878.1"/>
    <property type="molecule type" value="Genomic_DNA"/>
</dbReference>
<dbReference type="OrthoDB" id="9803036at2"/>
<dbReference type="InterPro" id="IPR011004">
    <property type="entry name" value="Trimer_LpxA-like_sf"/>
</dbReference>
<sequence>MLHKYQGLSPKLDPTVFCAASAEIIGDVVIGVDSSVWFQVVIRGDVNSIHIGDRSNIQDGTVIHVTHDIYPTIIGDDVTVGHNVILHGCKIGNRCLIGMGAIVLDGAEVADDAMVAAGALVTPGTSIPSGTLYAGAPARFKRHLSEKEVDDLKQSAKHYVHYAENYKC</sequence>
<protein>
    <submittedName>
        <fullName evidence="1">Carbonic anhydrase or acetyltransferase, isoleucine patch superfamily</fullName>
    </submittedName>
</protein>
<reference evidence="1 2" key="1">
    <citation type="submission" date="2016-10" db="EMBL/GenBank/DDBJ databases">
        <authorList>
            <person name="de Groot N.N."/>
        </authorList>
    </citation>
    <scope>NUCLEOTIDE SEQUENCE [LARGE SCALE GENOMIC DNA]</scope>
    <source>
        <strain evidence="1 2">DSM 7343</strain>
    </source>
</reference>
<dbReference type="AlphaFoldDB" id="A0A1H4BP59"/>
<dbReference type="Gene3D" id="2.160.10.10">
    <property type="entry name" value="Hexapeptide repeat proteins"/>
    <property type="match status" value="1"/>
</dbReference>
<dbReference type="GO" id="GO:0016740">
    <property type="term" value="F:transferase activity"/>
    <property type="evidence" value="ECO:0007669"/>
    <property type="project" value="UniProtKB-KW"/>
</dbReference>
<dbReference type="STRING" id="37625.SAMN05660420_02305"/>
<dbReference type="InterPro" id="IPR050484">
    <property type="entry name" value="Transf_Hexapept/Carb_Anhydrase"/>
</dbReference>
<keyword evidence="1" id="KW-0808">Transferase</keyword>
<dbReference type="InterPro" id="IPR001451">
    <property type="entry name" value="Hexapep"/>
</dbReference>
<keyword evidence="2" id="KW-1185">Reference proteome</keyword>
<dbReference type="PANTHER" id="PTHR13061:SF29">
    <property type="entry name" value="GAMMA CARBONIC ANHYDRASE-LIKE 1, MITOCHONDRIAL-RELATED"/>
    <property type="match status" value="1"/>
</dbReference>
<evidence type="ECO:0000313" key="2">
    <source>
        <dbReference type="Proteomes" id="UP000199409"/>
    </source>
</evidence>
<organism evidence="1 2">
    <name type="scientific">Desulfuromusa kysingii</name>
    <dbReference type="NCBI Taxonomy" id="37625"/>
    <lineage>
        <taxon>Bacteria</taxon>
        <taxon>Pseudomonadati</taxon>
        <taxon>Thermodesulfobacteriota</taxon>
        <taxon>Desulfuromonadia</taxon>
        <taxon>Desulfuromonadales</taxon>
        <taxon>Geopsychrobacteraceae</taxon>
        <taxon>Desulfuromusa</taxon>
    </lineage>
</organism>
<proteinExistence type="predicted"/>
<dbReference type="CDD" id="cd04645">
    <property type="entry name" value="LbH_gamma_CA_like"/>
    <property type="match status" value="1"/>
</dbReference>
<dbReference type="SUPFAM" id="SSF51161">
    <property type="entry name" value="Trimeric LpxA-like enzymes"/>
    <property type="match status" value="1"/>
</dbReference>
<dbReference type="InterPro" id="IPR047324">
    <property type="entry name" value="LbH_gamma_CA-like"/>
</dbReference>
<dbReference type="RefSeq" id="WP_092348471.1">
    <property type="nucleotide sequence ID" value="NZ_FNQN01000006.1"/>
</dbReference>
<name>A0A1H4BP59_9BACT</name>